<dbReference type="EMBL" id="BARS01043448">
    <property type="protein sequence ID" value="GAG39704.1"/>
    <property type="molecule type" value="Genomic_DNA"/>
</dbReference>
<feature type="non-terminal residue" evidence="1">
    <location>
        <position position="1"/>
    </location>
</feature>
<evidence type="ECO:0000313" key="1">
    <source>
        <dbReference type="EMBL" id="GAG39704.1"/>
    </source>
</evidence>
<name>X0X921_9ZZZZ</name>
<proteinExistence type="predicted"/>
<protein>
    <recommendedName>
        <fullName evidence="2">Methionine--tRNA ligase</fullName>
    </recommendedName>
</protein>
<sequence>PFLPFSSQKLHEMLGFEGRVEEYGWKPGVPEPGQKLLSPEPLFLKLDEEIVEAETSRLGTGQ</sequence>
<accession>X0X921</accession>
<dbReference type="SUPFAM" id="SSF47323">
    <property type="entry name" value="Anticodon-binding domain of a subclass of class I aminoacyl-tRNA synthetases"/>
    <property type="match status" value="1"/>
</dbReference>
<dbReference type="AlphaFoldDB" id="X0X921"/>
<dbReference type="GO" id="GO:0004812">
    <property type="term" value="F:aminoacyl-tRNA ligase activity"/>
    <property type="evidence" value="ECO:0007669"/>
    <property type="project" value="InterPro"/>
</dbReference>
<reference evidence="1" key="1">
    <citation type="journal article" date="2014" name="Front. Microbiol.">
        <title>High frequency of phylogenetically diverse reductive dehalogenase-homologous genes in deep subseafloor sedimentary metagenomes.</title>
        <authorList>
            <person name="Kawai M."/>
            <person name="Futagami T."/>
            <person name="Toyoda A."/>
            <person name="Takaki Y."/>
            <person name="Nishi S."/>
            <person name="Hori S."/>
            <person name="Arai W."/>
            <person name="Tsubouchi T."/>
            <person name="Morono Y."/>
            <person name="Uchiyama I."/>
            <person name="Ito T."/>
            <person name="Fujiyama A."/>
            <person name="Inagaki F."/>
            <person name="Takami H."/>
        </authorList>
    </citation>
    <scope>NUCLEOTIDE SEQUENCE</scope>
    <source>
        <strain evidence="1">Expedition CK06-06</strain>
    </source>
</reference>
<comment type="caution">
    <text evidence="1">The sequence shown here is derived from an EMBL/GenBank/DDBJ whole genome shotgun (WGS) entry which is preliminary data.</text>
</comment>
<dbReference type="GO" id="GO:0006418">
    <property type="term" value="P:tRNA aminoacylation for protein translation"/>
    <property type="evidence" value="ECO:0007669"/>
    <property type="project" value="InterPro"/>
</dbReference>
<dbReference type="GO" id="GO:0005524">
    <property type="term" value="F:ATP binding"/>
    <property type="evidence" value="ECO:0007669"/>
    <property type="project" value="InterPro"/>
</dbReference>
<organism evidence="1">
    <name type="scientific">marine sediment metagenome</name>
    <dbReference type="NCBI Taxonomy" id="412755"/>
    <lineage>
        <taxon>unclassified sequences</taxon>
        <taxon>metagenomes</taxon>
        <taxon>ecological metagenomes</taxon>
    </lineage>
</organism>
<evidence type="ECO:0008006" key="2">
    <source>
        <dbReference type="Google" id="ProtNLM"/>
    </source>
</evidence>
<dbReference type="InterPro" id="IPR009080">
    <property type="entry name" value="tRNAsynth_Ia_anticodon-bd"/>
</dbReference>
<dbReference type="Gene3D" id="1.10.730.10">
    <property type="entry name" value="Isoleucyl-tRNA Synthetase, Domain 1"/>
    <property type="match status" value="1"/>
</dbReference>
<gene>
    <name evidence="1" type="ORF">S01H1_65777</name>
</gene>